<reference evidence="2" key="1">
    <citation type="submission" date="2023-07" db="EMBL/GenBank/DDBJ databases">
        <authorList>
            <consortium name="AG Swart"/>
            <person name="Singh M."/>
            <person name="Singh A."/>
            <person name="Seah K."/>
            <person name="Emmerich C."/>
        </authorList>
    </citation>
    <scope>NUCLEOTIDE SEQUENCE</scope>
    <source>
        <strain evidence="2">DP1</strain>
    </source>
</reference>
<sequence length="292" mass="32804">MSSQEILANSITNTVDKEKSAQEEQDDEVIIDDQNPLLEDDLQIDEPEQKVNTDEPDQRNQEDEASENEQNLSDFINNTEFSYQSSSTAQNLKILLIQSTIGLALKLKPKLGKMLITNSDGGCCDDIRKSLDLNKQLLGEDVADLISVKQITWDESLQVSGTRYDYICITGSHFSQEFVQILEKIVPTVLSVVDDQERVFLLGPTSEEDISQFEDNVGDTIFESKKEEIDVPTKNSNSLGQFGDPDNHYSSENKDLIDEGIFDDDQALQREGHLGLPSLEDDNEDDYFEPIG</sequence>
<dbReference type="Proteomes" id="UP001295684">
    <property type="component" value="Unassembled WGS sequence"/>
</dbReference>
<name>A0AAD1XNW7_EUPCR</name>
<proteinExistence type="predicted"/>
<keyword evidence="3" id="KW-1185">Reference proteome</keyword>
<evidence type="ECO:0000313" key="2">
    <source>
        <dbReference type="EMBL" id="CAI2375999.1"/>
    </source>
</evidence>
<feature type="compositionally biased region" description="Polar residues" evidence="1">
    <location>
        <begin position="1"/>
        <end position="14"/>
    </location>
</feature>
<dbReference type="EMBL" id="CAMPGE010017528">
    <property type="protein sequence ID" value="CAI2375999.1"/>
    <property type="molecule type" value="Genomic_DNA"/>
</dbReference>
<dbReference type="AlphaFoldDB" id="A0AAD1XNW7"/>
<feature type="region of interest" description="Disordered" evidence="1">
    <location>
        <begin position="229"/>
        <end position="292"/>
    </location>
</feature>
<feature type="compositionally biased region" description="Acidic residues" evidence="1">
    <location>
        <begin position="279"/>
        <end position="292"/>
    </location>
</feature>
<organism evidence="2 3">
    <name type="scientific">Euplotes crassus</name>
    <dbReference type="NCBI Taxonomy" id="5936"/>
    <lineage>
        <taxon>Eukaryota</taxon>
        <taxon>Sar</taxon>
        <taxon>Alveolata</taxon>
        <taxon>Ciliophora</taxon>
        <taxon>Intramacronucleata</taxon>
        <taxon>Spirotrichea</taxon>
        <taxon>Hypotrichia</taxon>
        <taxon>Euplotida</taxon>
        <taxon>Euplotidae</taxon>
        <taxon>Moneuplotes</taxon>
    </lineage>
</organism>
<feature type="compositionally biased region" description="Basic and acidic residues" evidence="1">
    <location>
        <begin position="47"/>
        <end position="62"/>
    </location>
</feature>
<evidence type="ECO:0000313" key="3">
    <source>
        <dbReference type="Proteomes" id="UP001295684"/>
    </source>
</evidence>
<feature type="region of interest" description="Disordered" evidence="1">
    <location>
        <begin position="1"/>
        <end position="70"/>
    </location>
</feature>
<comment type="caution">
    <text evidence="2">The sequence shown here is derived from an EMBL/GenBank/DDBJ whole genome shotgun (WGS) entry which is preliminary data.</text>
</comment>
<protein>
    <submittedName>
        <fullName evidence="2">Uncharacterized protein</fullName>
    </submittedName>
</protein>
<accession>A0AAD1XNW7</accession>
<evidence type="ECO:0000256" key="1">
    <source>
        <dbReference type="SAM" id="MobiDB-lite"/>
    </source>
</evidence>
<feature type="compositionally biased region" description="Basic and acidic residues" evidence="1">
    <location>
        <begin position="245"/>
        <end position="257"/>
    </location>
</feature>
<gene>
    <name evidence="2" type="ORF">ECRASSUSDP1_LOCUS17367</name>
</gene>